<name>A0A4Z2HAN3_9TELE</name>
<dbReference type="AlphaFoldDB" id="A0A4Z2HAN3"/>
<gene>
    <name evidence="1" type="ORF">EYF80_026818</name>
</gene>
<sequence length="112" mass="12620">MEMKPLRAGQKSWALVLSPCTSSQLRHCLYEGEHRKNQVTGQQRKSLHAAAQSRLESLGVLGRFYGLGNPKSLHQEAQTDPLVPHKNFEAVLDEFREVGLLDVTVVLWCRPV</sequence>
<accession>A0A4Z2HAN3</accession>
<keyword evidence="2" id="KW-1185">Reference proteome</keyword>
<dbReference type="Proteomes" id="UP000314294">
    <property type="component" value="Unassembled WGS sequence"/>
</dbReference>
<protein>
    <submittedName>
        <fullName evidence="1">Uncharacterized protein</fullName>
    </submittedName>
</protein>
<dbReference type="EMBL" id="SRLO01000283">
    <property type="protein sequence ID" value="TNN62938.1"/>
    <property type="molecule type" value="Genomic_DNA"/>
</dbReference>
<reference evidence="1 2" key="1">
    <citation type="submission" date="2019-03" db="EMBL/GenBank/DDBJ databases">
        <title>First draft genome of Liparis tanakae, snailfish: a comprehensive survey of snailfish specific genes.</title>
        <authorList>
            <person name="Kim W."/>
            <person name="Song I."/>
            <person name="Jeong J.-H."/>
            <person name="Kim D."/>
            <person name="Kim S."/>
            <person name="Ryu S."/>
            <person name="Song J.Y."/>
            <person name="Lee S.K."/>
        </authorList>
    </citation>
    <scope>NUCLEOTIDE SEQUENCE [LARGE SCALE GENOMIC DNA]</scope>
    <source>
        <tissue evidence="1">Muscle</tissue>
    </source>
</reference>
<evidence type="ECO:0000313" key="1">
    <source>
        <dbReference type="EMBL" id="TNN62938.1"/>
    </source>
</evidence>
<evidence type="ECO:0000313" key="2">
    <source>
        <dbReference type="Proteomes" id="UP000314294"/>
    </source>
</evidence>
<comment type="caution">
    <text evidence="1">The sequence shown here is derived from an EMBL/GenBank/DDBJ whole genome shotgun (WGS) entry which is preliminary data.</text>
</comment>
<proteinExistence type="predicted"/>
<organism evidence="1 2">
    <name type="scientific">Liparis tanakae</name>
    <name type="common">Tanaka's snailfish</name>
    <dbReference type="NCBI Taxonomy" id="230148"/>
    <lineage>
        <taxon>Eukaryota</taxon>
        <taxon>Metazoa</taxon>
        <taxon>Chordata</taxon>
        <taxon>Craniata</taxon>
        <taxon>Vertebrata</taxon>
        <taxon>Euteleostomi</taxon>
        <taxon>Actinopterygii</taxon>
        <taxon>Neopterygii</taxon>
        <taxon>Teleostei</taxon>
        <taxon>Neoteleostei</taxon>
        <taxon>Acanthomorphata</taxon>
        <taxon>Eupercaria</taxon>
        <taxon>Perciformes</taxon>
        <taxon>Cottioidei</taxon>
        <taxon>Cottales</taxon>
        <taxon>Liparidae</taxon>
        <taxon>Liparis</taxon>
    </lineage>
</organism>